<name>A0A1E3H6V2_9HYPH</name>
<dbReference type="GO" id="GO:0003700">
    <property type="term" value="F:DNA-binding transcription factor activity"/>
    <property type="evidence" value="ECO:0007669"/>
    <property type="project" value="InterPro"/>
</dbReference>
<dbReference type="FunFam" id="1.10.10.10:FF:000001">
    <property type="entry name" value="LysR family transcriptional regulator"/>
    <property type="match status" value="1"/>
</dbReference>
<keyword evidence="2" id="KW-0805">Transcription regulation</keyword>
<accession>A0A1E3H6V2</accession>
<evidence type="ECO:0000256" key="4">
    <source>
        <dbReference type="ARBA" id="ARBA00023163"/>
    </source>
</evidence>
<keyword evidence="3" id="KW-0238">DNA-binding</keyword>
<dbReference type="SUPFAM" id="SSF53850">
    <property type="entry name" value="Periplasmic binding protein-like II"/>
    <property type="match status" value="1"/>
</dbReference>
<dbReference type="Pfam" id="PF00126">
    <property type="entry name" value="HTH_1"/>
    <property type="match status" value="1"/>
</dbReference>
<gene>
    <name evidence="6" type="primary">cysL_1</name>
    <name evidence="6" type="ORF">A6302_00568</name>
</gene>
<dbReference type="InterPro" id="IPR036388">
    <property type="entry name" value="WH-like_DNA-bd_sf"/>
</dbReference>
<evidence type="ECO:0000313" key="6">
    <source>
        <dbReference type="EMBL" id="ODN72053.1"/>
    </source>
</evidence>
<evidence type="ECO:0000259" key="5">
    <source>
        <dbReference type="PROSITE" id="PS50931"/>
    </source>
</evidence>
<dbReference type="PANTHER" id="PTHR30579:SF7">
    <property type="entry name" value="HTH-TYPE TRANSCRIPTIONAL REGULATOR LRHA-RELATED"/>
    <property type="match status" value="1"/>
</dbReference>
<dbReference type="PRINTS" id="PR00039">
    <property type="entry name" value="HTHLYSR"/>
</dbReference>
<dbReference type="InterPro" id="IPR050176">
    <property type="entry name" value="LTTR"/>
</dbReference>
<dbReference type="PROSITE" id="PS50931">
    <property type="entry name" value="HTH_LYSR"/>
    <property type="match status" value="1"/>
</dbReference>
<dbReference type="RefSeq" id="WP_083255436.1">
    <property type="nucleotide sequence ID" value="NZ_MCRJ01000008.1"/>
</dbReference>
<evidence type="ECO:0000256" key="2">
    <source>
        <dbReference type="ARBA" id="ARBA00023015"/>
    </source>
</evidence>
<proteinExistence type="inferred from homology"/>
<dbReference type="InterPro" id="IPR000847">
    <property type="entry name" value="LysR_HTH_N"/>
</dbReference>
<evidence type="ECO:0000256" key="3">
    <source>
        <dbReference type="ARBA" id="ARBA00023125"/>
    </source>
</evidence>
<organism evidence="6 7">
    <name type="scientific">Methylobrevis pamukkalensis</name>
    <dbReference type="NCBI Taxonomy" id="1439726"/>
    <lineage>
        <taxon>Bacteria</taxon>
        <taxon>Pseudomonadati</taxon>
        <taxon>Pseudomonadota</taxon>
        <taxon>Alphaproteobacteria</taxon>
        <taxon>Hyphomicrobiales</taxon>
        <taxon>Pleomorphomonadaceae</taxon>
        <taxon>Methylobrevis</taxon>
    </lineage>
</organism>
<dbReference type="GO" id="GO:0003677">
    <property type="term" value="F:DNA binding"/>
    <property type="evidence" value="ECO:0007669"/>
    <property type="project" value="UniProtKB-KW"/>
</dbReference>
<keyword evidence="4" id="KW-0804">Transcription</keyword>
<dbReference type="Gene3D" id="3.40.190.10">
    <property type="entry name" value="Periplasmic binding protein-like II"/>
    <property type="match status" value="2"/>
</dbReference>
<evidence type="ECO:0000313" key="7">
    <source>
        <dbReference type="Proteomes" id="UP000094622"/>
    </source>
</evidence>
<dbReference type="PANTHER" id="PTHR30579">
    <property type="entry name" value="TRANSCRIPTIONAL REGULATOR"/>
    <property type="match status" value="1"/>
</dbReference>
<comment type="similarity">
    <text evidence="1">Belongs to the LysR transcriptional regulatory family.</text>
</comment>
<evidence type="ECO:0000256" key="1">
    <source>
        <dbReference type="ARBA" id="ARBA00009437"/>
    </source>
</evidence>
<feature type="domain" description="HTH lysR-type" evidence="5">
    <location>
        <begin position="15"/>
        <end position="72"/>
    </location>
</feature>
<dbReference type="OrthoDB" id="8442847at2"/>
<dbReference type="AlphaFoldDB" id="A0A1E3H6V2"/>
<dbReference type="InterPro" id="IPR005119">
    <property type="entry name" value="LysR_subst-bd"/>
</dbReference>
<sequence length="306" mass="32241">MRYQKCRIVIIMSALDIDLLRTFTVLAEEMSFTAAGARLGATQSAVSVRLRKLEERIGRALFERTPRNVALTAFGAGFLSDARRILAAHDEALARLTAADTPLALSFGVSEHAGGDLLPVALRAMRDLMPRLKLRVTLGLSDGLIADYDHGRLDAVVIRRNLPAPGAPAGTSPGGRSLYRDDLVWAAAPGFVWLPGEPVPLVTIETPCNARTAAVDALEGAGLPYVDAFQSRGLAAIQAAAVAGLGLACLGERHVPAGCVILGAAEGLPPLPASEVVLYQRAREPAAVLAVMRFAEALQAAARGDR</sequence>
<keyword evidence="7" id="KW-1185">Reference proteome</keyword>
<dbReference type="SUPFAM" id="SSF46785">
    <property type="entry name" value="Winged helix' DNA-binding domain"/>
    <property type="match status" value="1"/>
</dbReference>
<dbReference type="Gene3D" id="1.10.10.10">
    <property type="entry name" value="Winged helix-like DNA-binding domain superfamily/Winged helix DNA-binding domain"/>
    <property type="match status" value="1"/>
</dbReference>
<reference evidence="6 7" key="1">
    <citation type="submission" date="2016-07" db="EMBL/GenBank/DDBJ databases">
        <title>Draft Genome Sequence of Methylobrevis pamukkalensis PK2.</title>
        <authorList>
            <person name="Vasilenko O.V."/>
            <person name="Doronina N.V."/>
            <person name="Shmareva M.N."/>
            <person name="Tarlachkov S.V."/>
            <person name="Mustakhimov I."/>
            <person name="Trotsenko Y.A."/>
        </authorList>
    </citation>
    <scope>NUCLEOTIDE SEQUENCE [LARGE SCALE GENOMIC DNA]</scope>
    <source>
        <strain evidence="6 7">PK2</strain>
    </source>
</reference>
<dbReference type="InterPro" id="IPR036390">
    <property type="entry name" value="WH_DNA-bd_sf"/>
</dbReference>
<comment type="caution">
    <text evidence="6">The sequence shown here is derived from an EMBL/GenBank/DDBJ whole genome shotgun (WGS) entry which is preliminary data.</text>
</comment>
<dbReference type="EMBL" id="MCRJ01000008">
    <property type="protein sequence ID" value="ODN72053.1"/>
    <property type="molecule type" value="Genomic_DNA"/>
</dbReference>
<dbReference type="Proteomes" id="UP000094622">
    <property type="component" value="Unassembled WGS sequence"/>
</dbReference>
<protein>
    <submittedName>
        <fullName evidence="6">HTH-type transcriptional regulator CysL</fullName>
    </submittedName>
</protein>
<dbReference type="Pfam" id="PF03466">
    <property type="entry name" value="LysR_substrate"/>
    <property type="match status" value="1"/>
</dbReference>